<dbReference type="AlphaFoldDB" id="A0A918FPE5"/>
<gene>
    <name evidence="2" type="ORF">GCM10010251_94110</name>
</gene>
<evidence type="ECO:0000256" key="1">
    <source>
        <dbReference type="SAM" id="MobiDB-lite"/>
    </source>
</evidence>
<sequence length="55" mass="6225">MDEDPTLPVVTHDHGNPVQPALPDGVSPTHWPQHTVLCIDTFHDFNHDAHDRRAH</sequence>
<evidence type="ECO:0000313" key="3">
    <source>
        <dbReference type="Proteomes" id="UP000658320"/>
    </source>
</evidence>
<reference evidence="2" key="1">
    <citation type="journal article" date="2014" name="Int. J. Syst. Evol. Microbiol.">
        <title>Complete genome sequence of Corynebacterium casei LMG S-19264T (=DSM 44701T), isolated from a smear-ripened cheese.</title>
        <authorList>
            <consortium name="US DOE Joint Genome Institute (JGI-PGF)"/>
            <person name="Walter F."/>
            <person name="Albersmeier A."/>
            <person name="Kalinowski J."/>
            <person name="Ruckert C."/>
        </authorList>
    </citation>
    <scope>NUCLEOTIDE SEQUENCE</scope>
    <source>
        <strain evidence="2">JCM 4346</strain>
    </source>
</reference>
<reference evidence="2" key="2">
    <citation type="submission" date="2020-09" db="EMBL/GenBank/DDBJ databases">
        <authorList>
            <person name="Sun Q."/>
            <person name="Ohkuma M."/>
        </authorList>
    </citation>
    <scope>NUCLEOTIDE SEQUENCE</scope>
    <source>
        <strain evidence="2">JCM 4346</strain>
    </source>
</reference>
<feature type="region of interest" description="Disordered" evidence="1">
    <location>
        <begin position="1"/>
        <end position="28"/>
    </location>
</feature>
<comment type="caution">
    <text evidence="2">The sequence shown here is derived from an EMBL/GenBank/DDBJ whole genome shotgun (WGS) entry which is preliminary data.</text>
</comment>
<name>A0A918FPE5_9ACTN</name>
<keyword evidence="3" id="KW-1185">Reference proteome</keyword>
<evidence type="ECO:0000313" key="2">
    <source>
        <dbReference type="EMBL" id="GGR62484.1"/>
    </source>
</evidence>
<protein>
    <submittedName>
        <fullName evidence="2">Uncharacterized protein</fullName>
    </submittedName>
</protein>
<proteinExistence type="predicted"/>
<organism evidence="2 3">
    <name type="scientific">Streptomyces aurantiogriseus</name>
    <dbReference type="NCBI Taxonomy" id="66870"/>
    <lineage>
        <taxon>Bacteria</taxon>
        <taxon>Bacillati</taxon>
        <taxon>Actinomycetota</taxon>
        <taxon>Actinomycetes</taxon>
        <taxon>Kitasatosporales</taxon>
        <taxon>Streptomycetaceae</taxon>
        <taxon>Streptomyces</taxon>
    </lineage>
</organism>
<dbReference type="Proteomes" id="UP000658320">
    <property type="component" value="Unassembled WGS sequence"/>
</dbReference>
<dbReference type="EMBL" id="BMSX01000043">
    <property type="protein sequence ID" value="GGR62484.1"/>
    <property type="molecule type" value="Genomic_DNA"/>
</dbReference>
<accession>A0A918FPE5</accession>